<feature type="binding site" evidence="6">
    <location>
        <position position="190"/>
    </location>
    <ligand>
        <name>NAD(+)</name>
        <dbReference type="ChEBI" id="CHEBI:57540"/>
    </ligand>
</feature>
<evidence type="ECO:0000256" key="1">
    <source>
        <dbReference type="ARBA" id="ARBA00006382"/>
    </source>
</evidence>
<dbReference type="EMBL" id="CP043875">
    <property type="protein sequence ID" value="WOF15445.1"/>
    <property type="molecule type" value="Genomic_DNA"/>
</dbReference>
<keyword evidence="6" id="KW-0520">NAD</keyword>
<evidence type="ECO:0000256" key="7">
    <source>
        <dbReference type="PIRSR" id="PIRSR000185-3"/>
    </source>
</evidence>
<feature type="site" description="Important for catalysis" evidence="7">
    <location>
        <position position="146"/>
    </location>
</feature>
<evidence type="ECO:0000313" key="11">
    <source>
        <dbReference type="Proteomes" id="UP001301797"/>
    </source>
</evidence>
<dbReference type="PIRSF" id="PIRSF000185">
    <property type="entry name" value="Glu_DH"/>
    <property type="match status" value="1"/>
</dbReference>
<keyword evidence="11" id="KW-1185">Reference proteome</keyword>
<gene>
    <name evidence="10" type="ORF">F1737_01500</name>
</gene>
<dbReference type="SMART" id="SM00839">
    <property type="entry name" value="ELFV_dehydrog"/>
    <property type="match status" value="1"/>
</dbReference>
<dbReference type="GO" id="GO:0006538">
    <property type="term" value="P:L-glutamate catabolic process"/>
    <property type="evidence" value="ECO:0007669"/>
    <property type="project" value="TreeGrafter"/>
</dbReference>
<feature type="binding site" evidence="6">
    <location>
        <position position="94"/>
    </location>
    <ligand>
        <name>substrate</name>
    </ligand>
</feature>
<proteinExistence type="inferred from homology"/>
<evidence type="ECO:0000256" key="2">
    <source>
        <dbReference type="ARBA" id="ARBA00011643"/>
    </source>
</evidence>
<dbReference type="InterPro" id="IPR033524">
    <property type="entry name" value="Glu/Leu/Phe/Val_DH_AS"/>
</dbReference>
<dbReference type="InterPro" id="IPR006096">
    <property type="entry name" value="Glu/Leu/Phe/Val/Trp_DH_C"/>
</dbReference>
<evidence type="ECO:0000256" key="3">
    <source>
        <dbReference type="ARBA" id="ARBA00023002"/>
    </source>
</evidence>
<dbReference type="InterPro" id="IPR014362">
    <property type="entry name" value="Glu_DH"/>
</dbReference>
<dbReference type="SUPFAM" id="SSF51735">
    <property type="entry name" value="NAD(P)-binding Rossmann-fold domains"/>
    <property type="match status" value="1"/>
</dbReference>
<dbReference type="PANTHER" id="PTHR11606:SF13">
    <property type="entry name" value="GLUTAMATE DEHYDROGENASE 1, MITOCHONDRIAL"/>
    <property type="match status" value="1"/>
</dbReference>
<feature type="binding site" evidence="6">
    <location>
        <position position="70"/>
    </location>
    <ligand>
        <name>substrate</name>
    </ligand>
</feature>
<dbReference type="InterPro" id="IPR033922">
    <property type="entry name" value="NAD_bind_Glu_DH"/>
</dbReference>
<dbReference type="Gene3D" id="3.40.50.10860">
    <property type="entry name" value="Leucine Dehydrogenase, chain A, domain 1"/>
    <property type="match status" value="1"/>
</dbReference>
<keyword evidence="3 4" id="KW-0560">Oxidoreductase</keyword>
<keyword evidence="6" id="KW-0547">Nucleotide-binding</keyword>
<protein>
    <recommendedName>
        <fullName evidence="4">Glutamate dehydrogenase</fullName>
    </recommendedName>
</protein>
<dbReference type="FunFam" id="3.40.50.10860:FF:000003">
    <property type="entry name" value="Glutamate dehydrogenase"/>
    <property type="match status" value="1"/>
</dbReference>
<dbReference type="GO" id="GO:0004352">
    <property type="term" value="F:glutamate dehydrogenase (NAD+) activity"/>
    <property type="evidence" value="ECO:0007669"/>
    <property type="project" value="TreeGrafter"/>
</dbReference>
<feature type="domain" description="Glutamate/phenylalanine/leucine/valine/L-tryptophan dehydrogenase C-terminal" evidence="9">
    <location>
        <begin position="183"/>
        <end position="427"/>
    </location>
</feature>
<evidence type="ECO:0000256" key="5">
    <source>
        <dbReference type="PIRSR" id="PIRSR000185-1"/>
    </source>
</evidence>
<dbReference type="Gene3D" id="3.40.50.720">
    <property type="entry name" value="NAD(P)-binding Rossmann-like Domain"/>
    <property type="match status" value="1"/>
</dbReference>
<feature type="active site" description="Proton donor" evidence="5">
    <location>
        <position position="106"/>
    </location>
</feature>
<accession>A0AA97F9T6</accession>
<dbReference type="Pfam" id="PF02812">
    <property type="entry name" value="ELFV_dehydrog_N"/>
    <property type="match status" value="1"/>
</dbReference>
<dbReference type="InterPro" id="IPR006097">
    <property type="entry name" value="Glu/Leu/Phe/Val/Trp_DH_dimer"/>
</dbReference>
<evidence type="ECO:0000313" key="10">
    <source>
        <dbReference type="EMBL" id="WOF15445.1"/>
    </source>
</evidence>
<comment type="subunit">
    <text evidence="2">Homohexamer.</text>
</comment>
<sequence>MTQEDNLFESVKIHICKCSVELELTPNIEGILKQPMRELHVSLPVRMDDGTIKTFQGFRVQYNNARGPAKGGIRYHPGESADIIRGLAAIMTWKCALHDLPLGGAKGGIICNPKDMSKSELERLSRAYMKSMLDFIGPDIDIPAPDVYTNSEVMAWMLDEYSKITGKANFSVITGKPIGVGGSKGREEATGRGGWYAIREGAKEIGLHLDFKGSEQENIPDQKKLTVAIQGFGNVGYHAALLGKELAGCKIVAISDSRGGIYSKKGLNPRSVIEHKKETGSVLNFAGAENISNAELLELDVDILIPAALEHAITKDNARRVKAKIIAEFANGPITNEAEDILLDMGINIIPDILCNGGGVIVSYYEMVQNLNMDKWTEDEIFRRLDEKMTMCYRAVIGAAKEYNISMRKAAYTIAVSRVVKAMKYRGWV</sequence>
<reference evidence="10 11" key="1">
    <citation type="submission" date="2019-09" db="EMBL/GenBank/DDBJ databases">
        <title>The complete genome of Methanoplanus sp. FWC-SCC4.</title>
        <authorList>
            <person name="Chen S.-C."/>
            <person name="Zhou Y.-Z."/>
            <person name="Lai M.-C."/>
        </authorList>
    </citation>
    <scope>NUCLEOTIDE SEQUENCE [LARGE SCALE GENOMIC DNA]</scope>
    <source>
        <strain evidence="10 11">FWC-SCC4</strain>
    </source>
</reference>
<evidence type="ECO:0000256" key="8">
    <source>
        <dbReference type="RuleBase" id="RU004417"/>
    </source>
</evidence>
<evidence type="ECO:0000256" key="4">
    <source>
        <dbReference type="PIRNR" id="PIRNR000185"/>
    </source>
</evidence>
<organism evidence="10 11">
    <name type="scientific">Methanochimaera problematica</name>
    <dbReference type="NCBI Taxonomy" id="2609417"/>
    <lineage>
        <taxon>Archaea</taxon>
        <taxon>Methanobacteriati</taxon>
        <taxon>Methanobacteriota</taxon>
        <taxon>Stenosarchaea group</taxon>
        <taxon>Methanomicrobia</taxon>
        <taxon>Methanomicrobiales</taxon>
        <taxon>Methanomicrobiaceae</taxon>
        <taxon>Methanochimaera</taxon>
    </lineage>
</organism>
<evidence type="ECO:0000259" key="9">
    <source>
        <dbReference type="SMART" id="SM00839"/>
    </source>
</evidence>
<evidence type="ECO:0000256" key="6">
    <source>
        <dbReference type="PIRSR" id="PIRSR000185-2"/>
    </source>
</evidence>
<name>A0AA97F9T6_9EURY</name>
<dbReference type="CDD" id="cd01076">
    <property type="entry name" value="NAD_bind_1_Glu_DH"/>
    <property type="match status" value="1"/>
</dbReference>
<dbReference type="AlphaFoldDB" id="A0AA97F9T6"/>
<dbReference type="InterPro" id="IPR036291">
    <property type="entry name" value="NAD(P)-bd_dom_sf"/>
</dbReference>
<dbReference type="PROSITE" id="PS00074">
    <property type="entry name" value="GLFV_DEHYDROGENASE"/>
    <property type="match status" value="1"/>
</dbReference>
<dbReference type="PRINTS" id="PR00082">
    <property type="entry name" value="GLFDHDRGNASE"/>
</dbReference>
<feature type="binding site" evidence="6">
    <location>
        <position position="234"/>
    </location>
    <ligand>
        <name>NAD(+)</name>
        <dbReference type="ChEBI" id="CHEBI:57540"/>
    </ligand>
</feature>
<dbReference type="SUPFAM" id="SSF53223">
    <property type="entry name" value="Aminoacid dehydrogenase-like, N-terminal domain"/>
    <property type="match status" value="1"/>
</dbReference>
<feature type="binding site" evidence="6">
    <location>
        <position position="363"/>
    </location>
    <ligand>
        <name>substrate</name>
    </ligand>
</feature>
<dbReference type="RefSeq" id="WP_317137015.1">
    <property type="nucleotide sequence ID" value="NZ_CP043875.1"/>
</dbReference>
<dbReference type="InterPro" id="IPR046346">
    <property type="entry name" value="Aminoacid_DH-like_N_sf"/>
</dbReference>
<comment type="similarity">
    <text evidence="1 4 8">Belongs to the Glu/Leu/Phe/Val dehydrogenases family.</text>
</comment>
<dbReference type="PANTHER" id="PTHR11606">
    <property type="entry name" value="GLUTAMATE DEHYDROGENASE"/>
    <property type="match status" value="1"/>
</dbReference>
<dbReference type="Proteomes" id="UP001301797">
    <property type="component" value="Chromosome"/>
</dbReference>
<dbReference type="KEGG" id="mefw:F1737_01500"/>
<dbReference type="GeneID" id="85228803"/>
<dbReference type="Pfam" id="PF00208">
    <property type="entry name" value="ELFV_dehydrog"/>
    <property type="match status" value="1"/>
</dbReference>
<dbReference type="InterPro" id="IPR006095">
    <property type="entry name" value="Glu/Leu/Phe/Val/Trp_DH"/>
</dbReference>
<dbReference type="GO" id="GO:0000166">
    <property type="term" value="F:nucleotide binding"/>
    <property type="evidence" value="ECO:0007669"/>
    <property type="project" value="UniProtKB-KW"/>
</dbReference>